<dbReference type="Proteomes" id="UP000030302">
    <property type="component" value="Chromosome"/>
</dbReference>
<name>A0A0A1FHJ1_9BURK</name>
<proteinExistence type="predicted"/>
<accession>A0A0A1FHJ1</accession>
<dbReference type="InterPro" id="IPR016181">
    <property type="entry name" value="Acyl_CoA_acyltransferase"/>
</dbReference>
<dbReference type="Gene3D" id="3.40.630.30">
    <property type="match status" value="1"/>
</dbReference>
<evidence type="ECO:0000313" key="4">
    <source>
        <dbReference type="EMBL" id="AIY43155.1"/>
    </source>
</evidence>
<dbReference type="RefSeq" id="WP_038492367.1">
    <property type="nucleotide sequence ID" value="NZ_CP009962.1"/>
</dbReference>
<protein>
    <submittedName>
        <fullName evidence="4">Acetyltransferase</fullName>
    </submittedName>
</protein>
<dbReference type="EMBL" id="CP009962">
    <property type="protein sequence ID" value="AIY43155.1"/>
    <property type="molecule type" value="Genomic_DNA"/>
</dbReference>
<dbReference type="OrthoDB" id="26232at2"/>
<dbReference type="KEGG" id="care:LT85_3997"/>
<dbReference type="PROSITE" id="PS51186">
    <property type="entry name" value="GNAT"/>
    <property type="match status" value="1"/>
</dbReference>
<dbReference type="SUPFAM" id="SSF55729">
    <property type="entry name" value="Acyl-CoA N-acyltransferases (Nat)"/>
    <property type="match status" value="1"/>
</dbReference>
<keyword evidence="1 4" id="KW-0808">Transferase</keyword>
<dbReference type="HOGENOM" id="CLU_1650137_0_0_4"/>
<dbReference type="InterPro" id="IPR050832">
    <property type="entry name" value="Bact_Acetyltransf"/>
</dbReference>
<dbReference type="GO" id="GO:0016747">
    <property type="term" value="F:acyltransferase activity, transferring groups other than amino-acyl groups"/>
    <property type="evidence" value="ECO:0007669"/>
    <property type="project" value="InterPro"/>
</dbReference>
<gene>
    <name evidence="4" type="ORF">LT85_3997</name>
</gene>
<dbReference type="STRING" id="279058.LT85_3997"/>
<feature type="domain" description="N-acetyltransferase" evidence="3">
    <location>
        <begin position="3"/>
        <end position="158"/>
    </location>
</feature>
<sequence>MNLQVREASAGDAALIADLTRACWAERVAASSRGHREHTEQVQHDLQRGGGFILLLDNAPVGSVRWLPSDTETDVWEILRMGVLPAHRGQSLSQHLMEAVIHRAHGADVSELRLAVRADQTRVVDLYAVFEFELAPELEYARANPLEEPPIVMRRWLKR</sequence>
<reference evidence="5" key="1">
    <citation type="journal article" date="2014" name="Soil Biol. Biochem.">
        <title>Structure and function of bacterial communities in ageing soils: Insights from the Mendocino ecological staircase.</title>
        <authorList>
            <person name="Uroz S."/>
            <person name="Tech J.J."/>
            <person name="Sawaya N.A."/>
            <person name="Frey-Klett P."/>
            <person name="Leveau J.H.J."/>
        </authorList>
    </citation>
    <scope>NUCLEOTIDE SEQUENCE [LARGE SCALE GENOMIC DNA]</scope>
    <source>
        <strain evidence="5">Cal35</strain>
    </source>
</reference>
<dbReference type="PANTHER" id="PTHR43877:SF1">
    <property type="entry name" value="ACETYLTRANSFERASE"/>
    <property type="match status" value="1"/>
</dbReference>
<keyword evidence="2" id="KW-0012">Acyltransferase</keyword>
<dbReference type="CDD" id="cd04301">
    <property type="entry name" value="NAT_SF"/>
    <property type="match status" value="1"/>
</dbReference>
<evidence type="ECO:0000313" key="5">
    <source>
        <dbReference type="Proteomes" id="UP000030302"/>
    </source>
</evidence>
<evidence type="ECO:0000256" key="1">
    <source>
        <dbReference type="ARBA" id="ARBA00022679"/>
    </source>
</evidence>
<evidence type="ECO:0000256" key="2">
    <source>
        <dbReference type="ARBA" id="ARBA00023315"/>
    </source>
</evidence>
<organism evidence="4 5">
    <name type="scientific">Collimonas arenae</name>
    <dbReference type="NCBI Taxonomy" id="279058"/>
    <lineage>
        <taxon>Bacteria</taxon>
        <taxon>Pseudomonadati</taxon>
        <taxon>Pseudomonadota</taxon>
        <taxon>Betaproteobacteria</taxon>
        <taxon>Burkholderiales</taxon>
        <taxon>Oxalobacteraceae</taxon>
        <taxon>Collimonas</taxon>
    </lineage>
</organism>
<dbReference type="Pfam" id="PF00583">
    <property type="entry name" value="Acetyltransf_1"/>
    <property type="match status" value="1"/>
</dbReference>
<dbReference type="AlphaFoldDB" id="A0A0A1FHJ1"/>
<dbReference type="InterPro" id="IPR000182">
    <property type="entry name" value="GNAT_dom"/>
</dbReference>
<evidence type="ECO:0000259" key="3">
    <source>
        <dbReference type="PROSITE" id="PS51186"/>
    </source>
</evidence>
<dbReference type="PANTHER" id="PTHR43877">
    <property type="entry name" value="AMINOALKYLPHOSPHONATE N-ACETYLTRANSFERASE-RELATED-RELATED"/>
    <property type="match status" value="1"/>
</dbReference>
<keyword evidence="5" id="KW-1185">Reference proteome</keyword>